<feature type="domain" description="Glycosyl transferase family 1" evidence="2">
    <location>
        <begin position="235"/>
        <end position="347"/>
    </location>
</feature>
<evidence type="ECO:0000313" key="5">
    <source>
        <dbReference type="Proteomes" id="UP000886803"/>
    </source>
</evidence>
<evidence type="ECO:0000259" key="3">
    <source>
        <dbReference type="Pfam" id="PF13439"/>
    </source>
</evidence>
<dbReference type="InterPro" id="IPR028098">
    <property type="entry name" value="Glyco_trans_4-like_N"/>
</dbReference>
<protein>
    <submittedName>
        <fullName evidence="4">Glycosyltransferase family 4 protein</fullName>
    </submittedName>
</protein>
<dbReference type="Proteomes" id="UP000886803">
    <property type="component" value="Unassembled WGS sequence"/>
</dbReference>
<dbReference type="PANTHER" id="PTHR46401:SF2">
    <property type="entry name" value="GLYCOSYLTRANSFERASE WBBK-RELATED"/>
    <property type="match status" value="1"/>
</dbReference>
<dbReference type="InterPro" id="IPR001296">
    <property type="entry name" value="Glyco_trans_1"/>
</dbReference>
<dbReference type="Gene3D" id="3.40.50.2000">
    <property type="entry name" value="Glycogen Phosphorylase B"/>
    <property type="match status" value="2"/>
</dbReference>
<dbReference type="CDD" id="cd03809">
    <property type="entry name" value="GT4_MtfB-like"/>
    <property type="match status" value="1"/>
</dbReference>
<dbReference type="PANTHER" id="PTHR46401">
    <property type="entry name" value="GLYCOSYLTRANSFERASE WBBK-RELATED"/>
    <property type="match status" value="1"/>
</dbReference>
<dbReference type="SUPFAM" id="SSF53756">
    <property type="entry name" value="UDP-Glycosyltransferase/glycogen phosphorylase"/>
    <property type="match status" value="1"/>
</dbReference>
<evidence type="ECO:0000313" key="4">
    <source>
        <dbReference type="EMBL" id="HJB41894.1"/>
    </source>
</evidence>
<dbReference type="PROSITE" id="PS51257">
    <property type="entry name" value="PROKAR_LIPOPROTEIN"/>
    <property type="match status" value="1"/>
</dbReference>
<dbReference type="GO" id="GO:0016757">
    <property type="term" value="F:glycosyltransferase activity"/>
    <property type="evidence" value="ECO:0007669"/>
    <property type="project" value="InterPro"/>
</dbReference>
<gene>
    <name evidence="4" type="ORF">H9945_05280</name>
</gene>
<keyword evidence="1" id="KW-0808">Transferase</keyword>
<comment type="caution">
    <text evidence="4">The sequence shown here is derived from an EMBL/GenBank/DDBJ whole genome shotgun (WGS) entry which is preliminary data.</text>
</comment>
<dbReference type="Pfam" id="PF00534">
    <property type="entry name" value="Glycos_transf_1"/>
    <property type="match status" value="1"/>
</dbReference>
<accession>A0A9D2M749</accession>
<feature type="domain" description="Glycosyltransferase subfamily 4-like N-terminal" evidence="3">
    <location>
        <begin position="54"/>
        <end position="205"/>
    </location>
</feature>
<reference evidence="4" key="1">
    <citation type="journal article" date="2021" name="PeerJ">
        <title>Extensive microbial diversity within the chicken gut microbiome revealed by metagenomics and culture.</title>
        <authorList>
            <person name="Gilroy R."/>
            <person name="Ravi A."/>
            <person name="Getino M."/>
            <person name="Pursley I."/>
            <person name="Horton D.L."/>
            <person name="Alikhan N.F."/>
            <person name="Baker D."/>
            <person name="Gharbi K."/>
            <person name="Hall N."/>
            <person name="Watson M."/>
            <person name="Adriaenssens E.M."/>
            <person name="Foster-Nyarko E."/>
            <person name="Jarju S."/>
            <person name="Secka A."/>
            <person name="Antonio M."/>
            <person name="Oren A."/>
            <person name="Chaudhuri R.R."/>
            <person name="La Ragione R."/>
            <person name="Hildebrand F."/>
            <person name="Pallen M.J."/>
        </authorList>
    </citation>
    <scope>NUCLEOTIDE SEQUENCE</scope>
    <source>
        <strain evidence="4">ChiBcec8-13705</strain>
    </source>
</reference>
<name>A0A9D2M749_9FIRM</name>
<evidence type="ECO:0000259" key="2">
    <source>
        <dbReference type="Pfam" id="PF00534"/>
    </source>
</evidence>
<dbReference type="Pfam" id="PF13439">
    <property type="entry name" value="Glyco_transf_4"/>
    <property type="match status" value="1"/>
</dbReference>
<dbReference type="GO" id="GO:0009103">
    <property type="term" value="P:lipopolysaccharide biosynthetic process"/>
    <property type="evidence" value="ECO:0007669"/>
    <property type="project" value="TreeGrafter"/>
</dbReference>
<reference evidence="4" key="2">
    <citation type="submission" date="2021-04" db="EMBL/GenBank/DDBJ databases">
        <authorList>
            <person name="Gilroy R."/>
        </authorList>
    </citation>
    <scope>NUCLEOTIDE SEQUENCE</scope>
    <source>
        <strain evidence="4">ChiBcec8-13705</strain>
    </source>
</reference>
<evidence type="ECO:0000256" key="1">
    <source>
        <dbReference type="ARBA" id="ARBA00022679"/>
    </source>
</evidence>
<dbReference type="AlphaFoldDB" id="A0A9D2M749"/>
<proteinExistence type="predicted"/>
<organism evidence="4 5">
    <name type="scientific">Candidatus Gemmiger avicola</name>
    <dbReference type="NCBI Taxonomy" id="2838605"/>
    <lineage>
        <taxon>Bacteria</taxon>
        <taxon>Bacillati</taxon>
        <taxon>Bacillota</taxon>
        <taxon>Clostridia</taxon>
        <taxon>Eubacteriales</taxon>
        <taxon>Gemmiger</taxon>
    </lineage>
</organism>
<dbReference type="EMBL" id="DWYG01000082">
    <property type="protein sequence ID" value="HJB41894.1"/>
    <property type="molecule type" value="Genomic_DNA"/>
</dbReference>
<sequence length="391" mass="42822">MPSHDRFSPNIQPSTLAGTAGCAASAWQVQDKSSAAAQPLYAVDGWFFTQRVSGIQRYAIELLAALDPIIPPGTLELVLPEGARCPAYQNIRVVPWGQASPRWEQLDYPRYLAKAGRRWLCMCNVIPLAAPAACRGIAVWHDVCYRARPDFYRDPRGLASAAWHRLQYRAIAARARRIVTVSEFSKSEIQRYYRVAPDRIKVIYNAWQQMQRIEPDEGILDNAPPPGVPALRRGEYYFSMANLLKNKNFPWVLRAAKAAPGSVFAIAGGGSLRAEAEALGLADLPNVRYLGYVTDGEAKALMANCRAFLFPTLYEGFGIPPLEAIACGAPRVIVSDTPCMREIYGPHAAYLDPAAPCDPAALPPPAAAPAELLGQYSWSASARRLAGLLEL</sequence>